<dbReference type="Proteomes" id="UP000799441">
    <property type="component" value="Unassembled WGS sequence"/>
</dbReference>
<keyword evidence="4" id="KW-0539">Nucleus</keyword>
<dbReference type="GO" id="GO:0005730">
    <property type="term" value="C:nucleolus"/>
    <property type="evidence" value="ECO:0007669"/>
    <property type="project" value="TreeGrafter"/>
</dbReference>
<name>A0A9P4UQY9_9PEZI</name>
<keyword evidence="3" id="KW-0819">tRNA processing</keyword>
<evidence type="ECO:0000313" key="6">
    <source>
        <dbReference type="Proteomes" id="UP000799441"/>
    </source>
</evidence>
<comment type="similarity">
    <text evidence="2">Belongs to the eukaryotic/archaeal RNase P protein component 2 family.</text>
</comment>
<dbReference type="PIRSF" id="PIRSF023803">
    <property type="entry name" value="Ribonuclease_P_prd"/>
    <property type="match status" value="1"/>
</dbReference>
<dbReference type="AlphaFoldDB" id="A0A9P4UQY9"/>
<reference evidence="5" key="1">
    <citation type="journal article" date="2020" name="Stud. Mycol.">
        <title>101 Dothideomycetes genomes: a test case for predicting lifestyles and emergence of pathogens.</title>
        <authorList>
            <person name="Haridas S."/>
            <person name="Albert R."/>
            <person name="Binder M."/>
            <person name="Bloem J."/>
            <person name="Labutti K."/>
            <person name="Salamov A."/>
            <person name="Andreopoulos B."/>
            <person name="Baker S."/>
            <person name="Barry K."/>
            <person name="Bills G."/>
            <person name="Bluhm B."/>
            <person name="Cannon C."/>
            <person name="Castanera R."/>
            <person name="Culley D."/>
            <person name="Daum C."/>
            <person name="Ezra D."/>
            <person name="Gonzalez J."/>
            <person name="Henrissat B."/>
            <person name="Kuo A."/>
            <person name="Liang C."/>
            <person name="Lipzen A."/>
            <person name="Lutzoni F."/>
            <person name="Magnuson J."/>
            <person name="Mondo S."/>
            <person name="Nolan M."/>
            <person name="Ohm R."/>
            <person name="Pangilinan J."/>
            <person name="Park H.-J."/>
            <person name="Ramirez L."/>
            <person name="Alfaro M."/>
            <person name="Sun H."/>
            <person name="Tritt A."/>
            <person name="Yoshinaga Y."/>
            <person name="Zwiers L.-H."/>
            <person name="Turgeon B."/>
            <person name="Goodwin S."/>
            <person name="Spatafora J."/>
            <person name="Crous P."/>
            <person name="Grigoriev I."/>
        </authorList>
    </citation>
    <scope>NUCLEOTIDE SEQUENCE</scope>
    <source>
        <strain evidence="5">CBS 116435</strain>
    </source>
</reference>
<dbReference type="OrthoDB" id="24745at2759"/>
<accession>A0A9P4UQY9</accession>
<dbReference type="GO" id="GO:0000172">
    <property type="term" value="C:ribonuclease MRP complex"/>
    <property type="evidence" value="ECO:0007669"/>
    <property type="project" value="TreeGrafter"/>
</dbReference>
<dbReference type="EMBL" id="MU003789">
    <property type="protein sequence ID" value="KAF2721530.1"/>
    <property type="molecule type" value="Genomic_DNA"/>
</dbReference>
<dbReference type="PANTHER" id="PTHR15441:SF2">
    <property type="entry name" value="RIBONUCLEASE P_MRP PROTEIN SUBUNIT POP5"/>
    <property type="match status" value="1"/>
</dbReference>
<dbReference type="PANTHER" id="PTHR15441">
    <property type="entry name" value="RIBONUCLEASE P PROTEIN SUBUNIT P14"/>
    <property type="match status" value="1"/>
</dbReference>
<dbReference type="GO" id="GO:0001682">
    <property type="term" value="P:tRNA 5'-leader removal"/>
    <property type="evidence" value="ECO:0007669"/>
    <property type="project" value="InterPro"/>
</dbReference>
<evidence type="ECO:0000256" key="2">
    <source>
        <dbReference type="ARBA" id="ARBA00010800"/>
    </source>
</evidence>
<dbReference type="InterPro" id="IPR016819">
    <property type="entry name" value="RNase_P/MRP_POP5"/>
</dbReference>
<keyword evidence="6" id="KW-1185">Reference proteome</keyword>
<organism evidence="5 6">
    <name type="scientific">Polychaeton citri CBS 116435</name>
    <dbReference type="NCBI Taxonomy" id="1314669"/>
    <lineage>
        <taxon>Eukaryota</taxon>
        <taxon>Fungi</taxon>
        <taxon>Dikarya</taxon>
        <taxon>Ascomycota</taxon>
        <taxon>Pezizomycotina</taxon>
        <taxon>Dothideomycetes</taxon>
        <taxon>Dothideomycetidae</taxon>
        <taxon>Capnodiales</taxon>
        <taxon>Capnodiaceae</taxon>
        <taxon>Polychaeton</taxon>
    </lineage>
</organism>
<gene>
    <name evidence="5" type="ORF">K431DRAFT_206595</name>
</gene>
<dbReference type="SUPFAM" id="SSF160350">
    <property type="entry name" value="Rnp2-like"/>
    <property type="match status" value="1"/>
</dbReference>
<dbReference type="Pfam" id="PF01900">
    <property type="entry name" value="RNase_P_Rpp14"/>
    <property type="match status" value="1"/>
</dbReference>
<dbReference type="InterPro" id="IPR002759">
    <property type="entry name" value="Pop5/Rpp14/Rnp2-like"/>
</dbReference>
<proteinExistence type="inferred from homology"/>
<dbReference type="Gene3D" id="3.30.70.3250">
    <property type="entry name" value="Ribonuclease P, Pop5 subunit"/>
    <property type="match status" value="1"/>
</dbReference>
<dbReference type="GO" id="GO:0030681">
    <property type="term" value="C:multimeric ribonuclease P complex"/>
    <property type="evidence" value="ECO:0007669"/>
    <property type="project" value="TreeGrafter"/>
</dbReference>
<protein>
    <submittedName>
        <fullName evidence="5">Uncharacterized protein</fullName>
    </submittedName>
</protein>
<evidence type="ECO:0000313" key="5">
    <source>
        <dbReference type="EMBL" id="KAF2721530.1"/>
    </source>
</evidence>
<dbReference type="InterPro" id="IPR038085">
    <property type="entry name" value="Rnp2-like_sf"/>
</dbReference>
<comment type="caution">
    <text evidence="5">The sequence shown here is derived from an EMBL/GenBank/DDBJ whole genome shotgun (WGS) entry which is preliminary data.</text>
</comment>
<evidence type="ECO:0000256" key="1">
    <source>
        <dbReference type="ARBA" id="ARBA00004123"/>
    </source>
</evidence>
<comment type="subcellular location">
    <subcellularLocation>
        <location evidence="1">Nucleus</location>
    </subcellularLocation>
</comment>
<sequence>MVRLKHRYLLVNILYPEDTSNNPYKRASASNDTGDLPWTVVFHRPSADNASKVFLRMIRDAIGEVFGDYGSGMTAGSLKLIYFSPATSTAIIRAPRAHFRLLWAALSLITRLPHPVNEPCVLQVVRVSGTIRKIEEEAIRR</sequence>
<feature type="non-terminal residue" evidence="5">
    <location>
        <position position="141"/>
    </location>
</feature>
<evidence type="ECO:0000256" key="3">
    <source>
        <dbReference type="ARBA" id="ARBA00022694"/>
    </source>
</evidence>
<evidence type="ECO:0000256" key="4">
    <source>
        <dbReference type="ARBA" id="ARBA00023242"/>
    </source>
</evidence>
<dbReference type="GO" id="GO:0033204">
    <property type="term" value="F:ribonuclease P RNA binding"/>
    <property type="evidence" value="ECO:0007669"/>
    <property type="project" value="InterPro"/>
</dbReference>